<dbReference type="Pfam" id="PF22766">
    <property type="entry name" value="ZW10_C2"/>
    <property type="match status" value="1"/>
</dbReference>
<evidence type="ECO:0000256" key="1">
    <source>
        <dbReference type="SAM" id="MobiDB-lite"/>
    </source>
</evidence>
<accession>A0A0C3LYH5</accession>
<dbReference type="EMBL" id="KN823023">
    <property type="protein sequence ID" value="KIO26497.1"/>
    <property type="molecule type" value="Genomic_DNA"/>
</dbReference>
<feature type="compositionally biased region" description="Acidic residues" evidence="1">
    <location>
        <begin position="461"/>
        <end position="476"/>
    </location>
</feature>
<feature type="compositionally biased region" description="Basic and acidic residues" evidence="1">
    <location>
        <begin position="625"/>
        <end position="634"/>
    </location>
</feature>
<feature type="compositionally biased region" description="Low complexity" evidence="1">
    <location>
        <begin position="443"/>
        <end position="455"/>
    </location>
</feature>
<evidence type="ECO:0000313" key="4">
    <source>
        <dbReference type="Proteomes" id="UP000054248"/>
    </source>
</evidence>
<feature type="region of interest" description="Disordered" evidence="1">
    <location>
        <begin position="433"/>
        <end position="634"/>
    </location>
</feature>
<reference evidence="4" key="2">
    <citation type="submission" date="2015-01" db="EMBL/GenBank/DDBJ databases">
        <title>Evolutionary Origins and Diversification of the Mycorrhizal Mutualists.</title>
        <authorList>
            <consortium name="DOE Joint Genome Institute"/>
            <consortium name="Mycorrhizal Genomics Consortium"/>
            <person name="Kohler A."/>
            <person name="Kuo A."/>
            <person name="Nagy L.G."/>
            <person name="Floudas D."/>
            <person name="Copeland A."/>
            <person name="Barry K.W."/>
            <person name="Cichocki N."/>
            <person name="Veneault-Fourrey C."/>
            <person name="LaButti K."/>
            <person name="Lindquist E.A."/>
            <person name="Lipzen A."/>
            <person name="Lundell T."/>
            <person name="Morin E."/>
            <person name="Murat C."/>
            <person name="Riley R."/>
            <person name="Ohm R."/>
            <person name="Sun H."/>
            <person name="Tunlid A."/>
            <person name="Henrissat B."/>
            <person name="Grigoriev I.V."/>
            <person name="Hibbett D.S."/>
            <person name="Martin F."/>
        </authorList>
    </citation>
    <scope>NUCLEOTIDE SEQUENCE [LARGE SCALE GENOMIC DNA]</scope>
    <source>
        <strain evidence="4">MUT 4182</strain>
    </source>
</reference>
<evidence type="ECO:0000259" key="2">
    <source>
        <dbReference type="Pfam" id="PF22766"/>
    </source>
</evidence>
<feature type="compositionally biased region" description="Low complexity" evidence="1">
    <location>
        <begin position="596"/>
        <end position="609"/>
    </location>
</feature>
<dbReference type="InterPro" id="IPR055148">
    <property type="entry name" value="ZW10_C_2"/>
</dbReference>
<dbReference type="AlphaFoldDB" id="A0A0C3LYH5"/>
<feature type="compositionally biased region" description="Low complexity" evidence="1">
    <location>
        <begin position="12"/>
        <end position="21"/>
    </location>
</feature>
<dbReference type="Gene3D" id="1.10.357.150">
    <property type="match status" value="1"/>
</dbReference>
<sequence>MAFPLPQHLPRAGFSGESSAFGSTSSHAEPFLKRIASHSLKDFKHASAAAWLKDLDKAVADTKERIHARINSDLPQFENQLESSRQAQTRLKSLSTSVEDLGDALNGAETGLLPGITSVLQTHSTLAQDAMDADARYQVLSHLLRCRNVYRRLASLANEGRLPEAIQHYEGTKDVLDSIGPPLSRARVTLDMRRKFRVLVDRIQEQLAAAYQQGVSLGTSATGATFSVAPEVPVGSTTHRLALGDVMNALPAEDLERRLVSLRKDMVQKLVTPLLLRGSVTRKTSEGSSDLLEIEYDSPIANPLLGLETILRYIHQSLLPALPTMQRSAFSAALYQPVAESIISSYLRPSIPSSTAALPAFLLQVTNAVKLDQMMREELGFRWGKVPLVAEWAGDVGSHYEKRRREAVMLAVRELIEDPRDEDRGVGVRVKETVVQSQEGSDDASASPSVGSSSVVIEPPATDDEDGSAWDFDDTPSTDVPSFTTAAAPASEISEVESTEPQPPDTPANPYEEEEEVEDGWGFDDDIEPTSPPPPEPTESSVVSSDAATGPSSADQGDGWGFEDDVPQSPVLSLPNPSSAKPARGLEKFSAHNKPGSAISGSSSGIAASPVNLPVPTISSPPRKKVPERPREQESYLVSSSAVKVLAMAEQALAEGRQLLRSDMFGKDSSRRGQLLLAAVPSILDLYRALYPIAHADTLGPTLETGVTYSANEAMQFSNDCKYLSQEGQRLEREIAELDAQSAKTKLGETDERLKVVSETWFDDALDREIEGIEKLIAKADGFTESGDDTKFEQYRATVERVLDDIIETSRSWKTILTRTAYLHASGALVDDILARMIEEITSLPDIPELESHRLNDLLRMLNPLEGLFGEGENSSVVMHVPLWLKFSYLAELLEASMNDISYLFDEGALIDFTVDELARLVRALFADTPLRARTIEKISAGHPLPSY</sequence>
<feature type="region of interest" description="Disordered" evidence="1">
    <location>
        <begin position="1"/>
        <end position="21"/>
    </location>
</feature>
<proteinExistence type="predicted"/>
<dbReference type="GO" id="GO:0007094">
    <property type="term" value="P:mitotic spindle assembly checkpoint signaling"/>
    <property type="evidence" value="ECO:0007669"/>
    <property type="project" value="TreeGrafter"/>
</dbReference>
<dbReference type="PANTHER" id="PTHR12205">
    <property type="entry name" value="CENTROMERE/KINETOCHORE PROTEIN ZW10"/>
    <property type="match status" value="1"/>
</dbReference>
<feature type="compositionally biased region" description="Acidic residues" evidence="1">
    <location>
        <begin position="511"/>
        <end position="528"/>
    </location>
</feature>
<dbReference type="STRING" id="1051891.A0A0C3LYH5"/>
<dbReference type="InterPro" id="IPR046362">
    <property type="entry name" value="Zw10/DSL1_C_sf"/>
</dbReference>
<dbReference type="GO" id="GO:0005737">
    <property type="term" value="C:cytoplasm"/>
    <property type="evidence" value="ECO:0007669"/>
    <property type="project" value="GOC"/>
</dbReference>
<evidence type="ECO:0000313" key="3">
    <source>
        <dbReference type="EMBL" id="KIO26497.1"/>
    </source>
</evidence>
<dbReference type="Proteomes" id="UP000054248">
    <property type="component" value="Unassembled WGS sequence"/>
</dbReference>
<protein>
    <recommendedName>
        <fullName evidence="2">ZW10 C-terminal helical domain-containing protein</fullName>
    </recommendedName>
</protein>
<dbReference type="GO" id="GO:1990423">
    <property type="term" value="C:RZZ complex"/>
    <property type="evidence" value="ECO:0007669"/>
    <property type="project" value="TreeGrafter"/>
</dbReference>
<gene>
    <name evidence="3" type="ORF">M407DRAFT_234933</name>
</gene>
<dbReference type="HOGENOM" id="CLU_012968_0_0_1"/>
<dbReference type="PANTHER" id="PTHR12205:SF0">
    <property type="entry name" value="CENTROMERE_KINETOCHORE PROTEIN ZW10 HOMOLOG"/>
    <property type="match status" value="1"/>
</dbReference>
<name>A0A0C3LYH5_9AGAM</name>
<feature type="compositionally biased region" description="Polar residues" evidence="1">
    <location>
        <begin position="546"/>
        <end position="555"/>
    </location>
</feature>
<reference evidence="3 4" key="1">
    <citation type="submission" date="2014-04" db="EMBL/GenBank/DDBJ databases">
        <authorList>
            <consortium name="DOE Joint Genome Institute"/>
            <person name="Kuo A."/>
            <person name="Girlanda M."/>
            <person name="Perotto S."/>
            <person name="Kohler A."/>
            <person name="Nagy L.G."/>
            <person name="Floudas D."/>
            <person name="Copeland A."/>
            <person name="Barry K.W."/>
            <person name="Cichocki N."/>
            <person name="Veneault-Fourrey C."/>
            <person name="LaButti K."/>
            <person name="Lindquist E.A."/>
            <person name="Lipzen A."/>
            <person name="Lundell T."/>
            <person name="Morin E."/>
            <person name="Murat C."/>
            <person name="Sun H."/>
            <person name="Tunlid A."/>
            <person name="Henrissat B."/>
            <person name="Grigoriev I.V."/>
            <person name="Hibbett D.S."/>
            <person name="Martin F."/>
            <person name="Nordberg H.P."/>
            <person name="Cantor M.N."/>
            <person name="Hua S.X."/>
        </authorList>
    </citation>
    <scope>NUCLEOTIDE SEQUENCE [LARGE SCALE GENOMIC DNA]</scope>
    <source>
        <strain evidence="3 4">MUT 4182</strain>
    </source>
</reference>
<dbReference type="GO" id="GO:0006888">
    <property type="term" value="P:endoplasmic reticulum to Golgi vesicle-mediated transport"/>
    <property type="evidence" value="ECO:0007669"/>
    <property type="project" value="TreeGrafter"/>
</dbReference>
<dbReference type="OrthoDB" id="534815at2759"/>
<organism evidence="3 4">
    <name type="scientific">Tulasnella calospora MUT 4182</name>
    <dbReference type="NCBI Taxonomy" id="1051891"/>
    <lineage>
        <taxon>Eukaryota</taxon>
        <taxon>Fungi</taxon>
        <taxon>Dikarya</taxon>
        <taxon>Basidiomycota</taxon>
        <taxon>Agaricomycotina</taxon>
        <taxon>Agaricomycetes</taxon>
        <taxon>Cantharellales</taxon>
        <taxon>Tulasnellaceae</taxon>
        <taxon>Tulasnella</taxon>
    </lineage>
</organism>
<keyword evidence="4" id="KW-1185">Reference proteome</keyword>
<feature type="domain" description="ZW10 C-terminal helical" evidence="2">
    <location>
        <begin position="799"/>
        <end position="939"/>
    </location>
</feature>